<proteinExistence type="inferred from homology"/>
<name>A0A0F7SN64_PHARH</name>
<keyword evidence="3 7" id="KW-0808">Transferase</keyword>
<comment type="similarity">
    <text evidence="2">Belongs to the GPAT/DAPAT family.</text>
</comment>
<keyword evidence="4" id="KW-0472">Membrane</keyword>
<keyword evidence="5 7" id="KW-0012">Acyltransferase</keyword>
<evidence type="ECO:0000256" key="5">
    <source>
        <dbReference type="ARBA" id="ARBA00023315"/>
    </source>
</evidence>
<dbReference type="GO" id="GO:0004366">
    <property type="term" value="F:glycerol-3-phosphate O-acyltransferase activity"/>
    <property type="evidence" value="ECO:0007669"/>
    <property type="project" value="TreeGrafter"/>
</dbReference>
<dbReference type="InterPro" id="IPR041728">
    <property type="entry name" value="GPAT/DHAPAT_LPLAT"/>
</dbReference>
<dbReference type="AlphaFoldDB" id="A0A0F7SN64"/>
<dbReference type="GO" id="GO:0031966">
    <property type="term" value="C:mitochondrial membrane"/>
    <property type="evidence" value="ECO:0007669"/>
    <property type="project" value="TreeGrafter"/>
</dbReference>
<reference evidence="7" key="1">
    <citation type="submission" date="2014-08" db="EMBL/GenBank/DDBJ databases">
        <authorList>
            <person name="Sharma Rahul"/>
            <person name="Thines Marco"/>
        </authorList>
    </citation>
    <scope>NUCLEOTIDE SEQUENCE</scope>
</reference>
<evidence type="ECO:0000256" key="4">
    <source>
        <dbReference type="ARBA" id="ARBA00023136"/>
    </source>
</evidence>
<dbReference type="CDD" id="cd07993">
    <property type="entry name" value="LPLAT_DHAPAT-like"/>
    <property type="match status" value="1"/>
</dbReference>
<accession>A0A0F7SN64</accession>
<sequence length="779" mass="87890">MTTSLPKPTLDPIYFDVQDSEHPVKDLFEKYESSVTSDPIAFLRQLDDAVAGRRWRSYENILYPGYYASIMADLLTSPYVRSRIKVLARRKVQEMKLRPGQDKEKLEEKATLALNEVTKKMAGELVAKVENPRLIRVYGAVLQKMLARLYQSGIHVNVEELVKLREVAAVAAKNKRAIIFLPCHKSHIDYLLISWLCFRIGLALPHIVAGNNLNLPVVGPLLRRGGAMFIRRSWGDDELYPVVAKEYISLLLERGHNLECFIEGTRSRSGKLLPPKFGILKDILNAVISDRTTDVLLAPVSIQYDKVIESRSYVEEMMGIPKQPESLSGLLSSSSVLGLKLGRIDVRFQTPYSLKETMAEQTARRLTAVHEGKTETFDIKRNEADKMVFLRYLGFKVLSDINAASVAMPSALVATALLTLRTTRGVSTKDLIRRVEWLIAAIIRRGGRVVHFGGKTVPEMVNRTLQVMKDVIGKKPSNEVIDDTVFPLKPFELSLYRNQTLHLFVSECLFSATLYLQVKKVEASNAMKLTDLISEVKFLSDLLRLEFVFSTQGIEANVRNTMDTLIQERVVSFDNETELVSLSETERLNGRETFDFFCFLVWPFIESYWLAAIALISLLEPKDGSGRQSGYVRWVSEKDLLSHVQLFGKTLFWQGDLSTLESISTFTLQNALQRFAELGLTLRRRVSKAKLVGLDPKVDEDKLNSWADKIGAFRREGKSRRTNAIAAKRVSDLARSVTIPMADLTAWPIVSPVSTKQGSTENVIVNERHTSLHPQVAKL</sequence>
<dbReference type="PANTHER" id="PTHR12563:SF17">
    <property type="entry name" value="DIHYDROXYACETONE PHOSPHATE ACYLTRANSFERASE"/>
    <property type="match status" value="1"/>
</dbReference>
<dbReference type="GO" id="GO:0008654">
    <property type="term" value="P:phospholipid biosynthetic process"/>
    <property type="evidence" value="ECO:0007669"/>
    <property type="project" value="TreeGrafter"/>
</dbReference>
<dbReference type="InterPro" id="IPR045520">
    <property type="entry name" value="GPAT/DHAPAT_C"/>
</dbReference>
<dbReference type="EMBL" id="LN483124">
    <property type="protein sequence ID" value="CED82040.1"/>
    <property type="molecule type" value="Genomic_DNA"/>
</dbReference>
<dbReference type="PANTHER" id="PTHR12563">
    <property type="entry name" value="GLYCEROL-3-PHOSPHATE ACYLTRANSFERASE"/>
    <property type="match status" value="1"/>
</dbReference>
<dbReference type="GO" id="GO:0006072">
    <property type="term" value="P:glycerol-3-phosphate metabolic process"/>
    <property type="evidence" value="ECO:0007669"/>
    <property type="project" value="TreeGrafter"/>
</dbReference>
<dbReference type="SMART" id="SM00563">
    <property type="entry name" value="PlsC"/>
    <property type="match status" value="1"/>
</dbReference>
<dbReference type="Pfam" id="PF01553">
    <property type="entry name" value="Acyltransferase"/>
    <property type="match status" value="1"/>
</dbReference>
<evidence type="ECO:0000313" key="7">
    <source>
        <dbReference type="EMBL" id="CED82040.1"/>
    </source>
</evidence>
<dbReference type="Pfam" id="PF19277">
    <property type="entry name" value="GPAT_C"/>
    <property type="match status" value="1"/>
</dbReference>
<evidence type="ECO:0000256" key="2">
    <source>
        <dbReference type="ARBA" id="ARBA00007937"/>
    </source>
</evidence>
<protein>
    <submittedName>
        <fullName evidence="7">Glycerol-3-phosphate acyltransferase</fullName>
    </submittedName>
</protein>
<dbReference type="GO" id="GO:0006631">
    <property type="term" value="P:fatty acid metabolic process"/>
    <property type="evidence" value="ECO:0007669"/>
    <property type="project" value="TreeGrafter"/>
</dbReference>
<evidence type="ECO:0000259" key="6">
    <source>
        <dbReference type="SMART" id="SM00563"/>
    </source>
</evidence>
<comment type="subcellular location">
    <subcellularLocation>
        <location evidence="1">Endomembrane system</location>
        <topology evidence="1">Peripheral membrane protein</topology>
    </subcellularLocation>
</comment>
<dbReference type="InterPro" id="IPR022284">
    <property type="entry name" value="GPAT/DHAPAT"/>
</dbReference>
<dbReference type="GO" id="GO:0012505">
    <property type="term" value="C:endomembrane system"/>
    <property type="evidence" value="ECO:0007669"/>
    <property type="project" value="UniProtKB-SubCell"/>
</dbReference>
<evidence type="ECO:0000256" key="3">
    <source>
        <dbReference type="ARBA" id="ARBA00022679"/>
    </source>
</evidence>
<dbReference type="InterPro" id="IPR002123">
    <property type="entry name" value="Plipid/glycerol_acylTrfase"/>
</dbReference>
<dbReference type="GO" id="GO:0019432">
    <property type="term" value="P:triglyceride biosynthetic process"/>
    <property type="evidence" value="ECO:0007669"/>
    <property type="project" value="TreeGrafter"/>
</dbReference>
<organism evidence="7">
    <name type="scientific">Phaffia rhodozyma</name>
    <name type="common">Yeast</name>
    <name type="synonym">Xanthophyllomyces dendrorhous</name>
    <dbReference type="NCBI Taxonomy" id="264483"/>
    <lineage>
        <taxon>Eukaryota</taxon>
        <taxon>Fungi</taxon>
        <taxon>Dikarya</taxon>
        <taxon>Basidiomycota</taxon>
        <taxon>Agaricomycotina</taxon>
        <taxon>Tremellomycetes</taxon>
        <taxon>Cystofilobasidiales</taxon>
        <taxon>Mrakiaceae</taxon>
        <taxon>Phaffia</taxon>
    </lineage>
</organism>
<dbReference type="SUPFAM" id="SSF69593">
    <property type="entry name" value="Glycerol-3-phosphate (1)-acyltransferase"/>
    <property type="match status" value="1"/>
</dbReference>
<feature type="domain" description="Phospholipid/glycerol acyltransferase" evidence="6">
    <location>
        <begin position="178"/>
        <end position="305"/>
    </location>
</feature>
<evidence type="ECO:0000256" key="1">
    <source>
        <dbReference type="ARBA" id="ARBA00004184"/>
    </source>
</evidence>